<comment type="caution">
    <text evidence="1">The sequence shown here is derived from an EMBL/GenBank/DDBJ whole genome shotgun (WGS) entry which is preliminary data.</text>
</comment>
<dbReference type="AlphaFoldDB" id="A0AA39FGM2"/>
<dbReference type="Proteomes" id="UP001168972">
    <property type="component" value="Unassembled WGS sequence"/>
</dbReference>
<organism evidence="1 2">
    <name type="scientific">Microctonus hyperodae</name>
    <name type="common">Parasitoid wasp</name>
    <dbReference type="NCBI Taxonomy" id="165561"/>
    <lineage>
        <taxon>Eukaryota</taxon>
        <taxon>Metazoa</taxon>
        <taxon>Ecdysozoa</taxon>
        <taxon>Arthropoda</taxon>
        <taxon>Hexapoda</taxon>
        <taxon>Insecta</taxon>
        <taxon>Pterygota</taxon>
        <taxon>Neoptera</taxon>
        <taxon>Endopterygota</taxon>
        <taxon>Hymenoptera</taxon>
        <taxon>Apocrita</taxon>
        <taxon>Ichneumonoidea</taxon>
        <taxon>Braconidae</taxon>
        <taxon>Euphorinae</taxon>
        <taxon>Microctonus</taxon>
    </lineage>
</organism>
<proteinExistence type="predicted"/>
<evidence type="ECO:0000313" key="2">
    <source>
        <dbReference type="Proteomes" id="UP001168972"/>
    </source>
</evidence>
<reference evidence="1" key="2">
    <citation type="submission" date="2023-03" db="EMBL/GenBank/DDBJ databases">
        <authorList>
            <person name="Inwood S.N."/>
            <person name="Skelly J.G."/>
            <person name="Guhlin J."/>
            <person name="Harrop T.W.R."/>
            <person name="Goldson S.G."/>
            <person name="Dearden P.K."/>
        </authorList>
    </citation>
    <scope>NUCLEOTIDE SEQUENCE</scope>
    <source>
        <strain evidence="1">Lincoln</strain>
        <tissue evidence="1">Whole body</tissue>
    </source>
</reference>
<gene>
    <name evidence="1" type="ORF">PV327_011702</name>
</gene>
<keyword evidence="2" id="KW-1185">Reference proteome</keyword>
<sequence length="140" mass="15790">TTTSKYGYTPTSIPLSEKPYNTQKPIMQQSHQSTISSCSFINQHQQKQALFDSNNSYESVPNNNQEIIHNSCDKSYSSIISSDEDGLEMSDEQIREMAATLPGQVSKEALKYQMFLTAAMKYQYEKENCGNPAKTAWVLT</sequence>
<accession>A0AA39FGM2</accession>
<reference evidence="1" key="1">
    <citation type="journal article" date="2023" name="bioRxiv">
        <title>Scaffold-level genome assemblies of two parasitoid biocontrol wasps reveal the parthenogenesis mechanism and an associated novel virus.</title>
        <authorList>
            <person name="Inwood S."/>
            <person name="Skelly J."/>
            <person name="Guhlin J."/>
            <person name="Harrop T."/>
            <person name="Goldson S."/>
            <person name="Dearden P."/>
        </authorList>
    </citation>
    <scope>NUCLEOTIDE SEQUENCE</scope>
    <source>
        <strain evidence="1">Lincoln</strain>
        <tissue evidence="1">Whole body</tissue>
    </source>
</reference>
<protein>
    <submittedName>
        <fullName evidence="1">Uncharacterized protein</fullName>
    </submittedName>
</protein>
<dbReference type="EMBL" id="JAQQBR010001651">
    <property type="protein sequence ID" value="KAK0169222.1"/>
    <property type="molecule type" value="Genomic_DNA"/>
</dbReference>
<name>A0AA39FGM2_MICHY</name>
<feature type="non-terminal residue" evidence="1">
    <location>
        <position position="1"/>
    </location>
</feature>
<evidence type="ECO:0000313" key="1">
    <source>
        <dbReference type="EMBL" id="KAK0169222.1"/>
    </source>
</evidence>